<accession>A0A6J7P5U5</accession>
<name>A0A6J7P5U5_9ZZZZ</name>
<dbReference type="AlphaFoldDB" id="A0A6J7P5U5"/>
<organism evidence="1">
    <name type="scientific">freshwater metagenome</name>
    <dbReference type="NCBI Taxonomy" id="449393"/>
    <lineage>
        <taxon>unclassified sequences</taxon>
        <taxon>metagenomes</taxon>
        <taxon>ecological metagenomes</taxon>
    </lineage>
</organism>
<gene>
    <name evidence="1" type="ORF">UFOPK3957_01417</name>
</gene>
<dbReference type="EMBL" id="CAFBOM010000259">
    <property type="protein sequence ID" value="CAB4998202.1"/>
    <property type="molecule type" value="Genomic_DNA"/>
</dbReference>
<reference evidence="1" key="1">
    <citation type="submission" date="2020-05" db="EMBL/GenBank/DDBJ databases">
        <authorList>
            <person name="Chiriac C."/>
            <person name="Salcher M."/>
            <person name="Ghai R."/>
            <person name="Kavagutti S V."/>
        </authorList>
    </citation>
    <scope>NUCLEOTIDE SEQUENCE</scope>
</reference>
<protein>
    <submittedName>
        <fullName evidence="1">Unannotated protein</fullName>
    </submittedName>
</protein>
<evidence type="ECO:0000313" key="1">
    <source>
        <dbReference type="EMBL" id="CAB4998202.1"/>
    </source>
</evidence>
<proteinExistence type="predicted"/>
<sequence>MGAGVEIDEGKDDNGRMAQDITACQTPIDRCLVHVVGDSKVIRPSLAHGIEKLASYRLVAKDHEPPRPRMVRRGRRGCGSDCIVKAGLAHMGVSERADSATQLRGCSTALDQRLAGPEPEQVLAPGSYERASARTIVGFHRV</sequence>